<evidence type="ECO:0008006" key="4">
    <source>
        <dbReference type="Google" id="ProtNLM"/>
    </source>
</evidence>
<feature type="transmembrane region" description="Helical" evidence="1">
    <location>
        <begin position="93"/>
        <end position="114"/>
    </location>
</feature>
<reference evidence="2" key="1">
    <citation type="submission" date="2021-10" db="EMBL/GenBank/DDBJ databases">
        <title>Streptomyces nigrumlapis sp.nov.,an antimicrobial producing actinobacterium isolated from Black Gobi rocks.</title>
        <authorList>
            <person name="Wen Y."/>
            <person name="Zhang W."/>
            <person name="Liu X.G."/>
        </authorList>
    </citation>
    <scope>NUCLEOTIDE SEQUENCE</scope>
    <source>
        <strain evidence="2">ST13-2-2</strain>
    </source>
</reference>
<keyword evidence="1" id="KW-0812">Transmembrane</keyword>
<feature type="transmembrane region" description="Helical" evidence="1">
    <location>
        <begin position="59"/>
        <end position="81"/>
    </location>
</feature>
<evidence type="ECO:0000313" key="3">
    <source>
        <dbReference type="Proteomes" id="UP000830115"/>
    </source>
</evidence>
<protein>
    <recommendedName>
        <fullName evidence="4">Integral membrane protein</fullName>
    </recommendedName>
</protein>
<organism evidence="2 3">
    <name type="scientific">Streptomyces halobius</name>
    <dbReference type="NCBI Taxonomy" id="2879846"/>
    <lineage>
        <taxon>Bacteria</taxon>
        <taxon>Bacillati</taxon>
        <taxon>Actinomycetota</taxon>
        <taxon>Actinomycetes</taxon>
        <taxon>Kitasatosporales</taxon>
        <taxon>Streptomycetaceae</taxon>
        <taxon>Streptomyces</taxon>
    </lineage>
</organism>
<dbReference type="Proteomes" id="UP000830115">
    <property type="component" value="Chromosome"/>
</dbReference>
<dbReference type="RefSeq" id="WP_248869252.1">
    <property type="nucleotide sequence ID" value="NZ_CP086322.1"/>
</dbReference>
<evidence type="ECO:0000256" key="1">
    <source>
        <dbReference type="SAM" id="Phobius"/>
    </source>
</evidence>
<dbReference type="EMBL" id="CP086322">
    <property type="protein sequence ID" value="UQA98207.1"/>
    <property type="molecule type" value="Genomic_DNA"/>
</dbReference>
<accession>A0ABY4MLY6</accession>
<proteinExistence type="predicted"/>
<feature type="transmembrane region" description="Helical" evidence="1">
    <location>
        <begin position="120"/>
        <end position="144"/>
    </location>
</feature>
<evidence type="ECO:0000313" key="2">
    <source>
        <dbReference type="EMBL" id="UQA98207.1"/>
    </source>
</evidence>
<sequence>MSEERKAAGKDVSGMLGLYGRGVRTALRDNATAYGFSISITAAYGLVTSTQGTAAAGETVMFALGSATAFLVVGLVFLTLFRHARLSEGEQELTLGGVIDVLSVAVAVSAAYGLSLVPGFAAWPLTGLGTVSAYLLAGGMDVVLARLTARHTSMGKPE</sequence>
<keyword evidence="1" id="KW-1133">Transmembrane helix</keyword>
<feature type="transmembrane region" description="Helical" evidence="1">
    <location>
        <begin position="31"/>
        <end position="47"/>
    </location>
</feature>
<name>A0ABY4MLY6_9ACTN</name>
<keyword evidence="3" id="KW-1185">Reference proteome</keyword>
<keyword evidence="1" id="KW-0472">Membrane</keyword>
<gene>
    <name evidence="2" type="ORF">K9S39_39340</name>
</gene>